<dbReference type="EMBL" id="CP081051">
    <property type="protein sequence ID" value="UWQ39911.1"/>
    <property type="molecule type" value="Genomic_DNA"/>
</dbReference>
<protein>
    <submittedName>
        <fullName evidence="1">Uncharacterized protein</fullName>
    </submittedName>
</protein>
<name>A0ABY5WEN3_9RHOB</name>
<organism evidence="1 2">
    <name type="scientific">Leisingera aquaemixtae</name>
    <dbReference type="NCBI Taxonomy" id="1396826"/>
    <lineage>
        <taxon>Bacteria</taxon>
        <taxon>Pseudomonadati</taxon>
        <taxon>Pseudomonadota</taxon>
        <taxon>Alphaproteobacteria</taxon>
        <taxon>Rhodobacterales</taxon>
        <taxon>Roseobacteraceae</taxon>
        <taxon>Leisingera</taxon>
    </lineage>
</organism>
<evidence type="ECO:0000313" key="1">
    <source>
        <dbReference type="EMBL" id="UWQ39911.1"/>
    </source>
</evidence>
<gene>
    <name evidence="1" type="ORF">K3718_09940</name>
</gene>
<dbReference type="Proteomes" id="UP001058514">
    <property type="component" value="Chromosome"/>
</dbReference>
<sequence>MKDKQTGKFVRTGRISERLAAMEAPEKFVTQARAIESGETGLKGYLHKPALNGMFRFIDLAVTQDLPLDFHKSTIVAFLDDLDKRSTGSAYWLRYANAMQEVAREMGYPFQVIDGFEVRLGPGA</sequence>
<keyword evidence="2" id="KW-1185">Reference proteome</keyword>
<evidence type="ECO:0000313" key="2">
    <source>
        <dbReference type="Proteomes" id="UP001058514"/>
    </source>
</evidence>
<dbReference type="RefSeq" id="WP_259963431.1">
    <property type="nucleotide sequence ID" value="NZ_CP081051.1"/>
</dbReference>
<accession>A0ABY5WEN3</accession>
<reference evidence="1" key="1">
    <citation type="submission" date="2021-08" db="EMBL/GenBank/DDBJ databases">
        <authorList>
            <person name="Nwanade C."/>
            <person name="Wang M."/>
            <person name="Masoudi A."/>
            <person name="Yu Z."/>
            <person name="Liu J."/>
        </authorList>
    </citation>
    <scope>NUCLEOTIDE SEQUENCE</scope>
    <source>
        <strain evidence="1">S166</strain>
    </source>
</reference>
<proteinExistence type="predicted"/>